<dbReference type="STRING" id="74649.A0A2P6QQE3"/>
<organism evidence="4 5">
    <name type="scientific">Rosa chinensis</name>
    <name type="common">China rose</name>
    <dbReference type="NCBI Taxonomy" id="74649"/>
    <lineage>
        <taxon>Eukaryota</taxon>
        <taxon>Viridiplantae</taxon>
        <taxon>Streptophyta</taxon>
        <taxon>Embryophyta</taxon>
        <taxon>Tracheophyta</taxon>
        <taxon>Spermatophyta</taxon>
        <taxon>Magnoliopsida</taxon>
        <taxon>eudicotyledons</taxon>
        <taxon>Gunneridae</taxon>
        <taxon>Pentapetalae</taxon>
        <taxon>rosids</taxon>
        <taxon>fabids</taxon>
        <taxon>Rosales</taxon>
        <taxon>Rosaceae</taxon>
        <taxon>Rosoideae</taxon>
        <taxon>Rosoideae incertae sedis</taxon>
        <taxon>Rosa</taxon>
    </lineage>
</organism>
<evidence type="ECO:0000313" key="5">
    <source>
        <dbReference type="Proteomes" id="UP000238479"/>
    </source>
</evidence>
<dbReference type="GO" id="GO:0008270">
    <property type="term" value="F:zinc ion binding"/>
    <property type="evidence" value="ECO:0007669"/>
    <property type="project" value="UniProtKB-KW"/>
</dbReference>
<accession>A0A2P6QQE3</accession>
<keyword evidence="5" id="KW-1185">Reference proteome</keyword>
<sequence length="280" mass="31453">MTPIEILSATNFKGWKHDVMINLGIMDLDLALREDQPVITPTSTNAQKQKAEKWERSNRVALLFMKKYMNETVRGSIAETDDAKAYLAAIGQKFQESSKAETGNLMMALSKAQFEGEGSVRVHIMKLIDLSKKLSALAIPIPDPFLVHFALESLPDAYSQLKVSYNTQKEKWNVDELIAHCVQEEARLKKEKEKSVLLVIQSGNNKGKAAGSYKRPPYHAKSASPKQNSSSSKGSQNLKPKQTTVFKCFFCKNSGHMKKNCAKYKSWLEKKGLRKPENSK</sequence>
<dbReference type="Proteomes" id="UP000238479">
    <property type="component" value="Chromosome 4"/>
</dbReference>
<keyword evidence="1" id="KW-0479">Metal-binding</keyword>
<proteinExistence type="predicted"/>
<dbReference type="InterPro" id="IPR001878">
    <property type="entry name" value="Znf_CCHC"/>
</dbReference>
<keyword evidence="1" id="KW-0863">Zinc-finger</keyword>
<dbReference type="EMBL" id="PDCK01000042">
    <property type="protein sequence ID" value="PRQ36386.1"/>
    <property type="molecule type" value="Genomic_DNA"/>
</dbReference>
<feature type="domain" description="CCHC-type" evidence="3">
    <location>
        <begin position="247"/>
        <end position="261"/>
    </location>
</feature>
<dbReference type="PROSITE" id="PS50158">
    <property type="entry name" value="ZF_CCHC"/>
    <property type="match status" value="1"/>
</dbReference>
<dbReference type="Pfam" id="PF14223">
    <property type="entry name" value="Retrotran_gag_2"/>
    <property type="match status" value="1"/>
</dbReference>
<name>A0A2P6QQE3_ROSCH</name>
<feature type="compositionally biased region" description="Low complexity" evidence="2">
    <location>
        <begin position="220"/>
        <end position="238"/>
    </location>
</feature>
<feature type="region of interest" description="Disordered" evidence="2">
    <location>
        <begin position="206"/>
        <end position="238"/>
    </location>
</feature>
<evidence type="ECO:0000256" key="1">
    <source>
        <dbReference type="PROSITE-ProRule" id="PRU00047"/>
    </source>
</evidence>
<dbReference type="Gramene" id="PRQ36386">
    <property type="protein sequence ID" value="PRQ36386"/>
    <property type="gene ID" value="RchiOBHm_Chr4g0390941"/>
</dbReference>
<keyword evidence="1" id="KW-0862">Zinc</keyword>
<protein>
    <submittedName>
        <fullName evidence="4">Putative transcription factor interactor and regulator CCHC(Zn) family</fullName>
    </submittedName>
</protein>
<evidence type="ECO:0000259" key="3">
    <source>
        <dbReference type="PROSITE" id="PS50158"/>
    </source>
</evidence>
<dbReference type="InterPro" id="IPR036875">
    <property type="entry name" value="Znf_CCHC_sf"/>
</dbReference>
<dbReference type="PANTHER" id="PTHR35317:SF42">
    <property type="entry name" value="RETROTRANSPOSON GAG DOMAIN-CONTAINING PROTEIN"/>
    <property type="match status" value="1"/>
</dbReference>
<evidence type="ECO:0000313" key="4">
    <source>
        <dbReference type="EMBL" id="PRQ36386.1"/>
    </source>
</evidence>
<dbReference type="AlphaFoldDB" id="A0A2P6QQE3"/>
<dbReference type="SUPFAM" id="SSF57756">
    <property type="entry name" value="Retrovirus zinc finger-like domains"/>
    <property type="match status" value="1"/>
</dbReference>
<comment type="caution">
    <text evidence="4">The sequence shown here is derived from an EMBL/GenBank/DDBJ whole genome shotgun (WGS) entry which is preliminary data.</text>
</comment>
<dbReference type="PANTHER" id="PTHR35317">
    <property type="entry name" value="OS04G0629600 PROTEIN"/>
    <property type="match status" value="1"/>
</dbReference>
<dbReference type="GO" id="GO:0003676">
    <property type="term" value="F:nucleic acid binding"/>
    <property type="evidence" value="ECO:0007669"/>
    <property type="project" value="InterPro"/>
</dbReference>
<evidence type="ECO:0000256" key="2">
    <source>
        <dbReference type="SAM" id="MobiDB-lite"/>
    </source>
</evidence>
<dbReference type="OMA" id="IALHEQW"/>
<gene>
    <name evidence="4" type="ORF">RchiOBHm_Chr4g0390941</name>
</gene>
<reference evidence="4 5" key="1">
    <citation type="journal article" date="2018" name="Nat. Genet.">
        <title>The Rosa genome provides new insights in the design of modern roses.</title>
        <authorList>
            <person name="Bendahmane M."/>
        </authorList>
    </citation>
    <scope>NUCLEOTIDE SEQUENCE [LARGE SCALE GENOMIC DNA]</scope>
    <source>
        <strain evidence="5">cv. Old Blush</strain>
    </source>
</reference>